<dbReference type="Gene3D" id="3.30.200.20">
    <property type="entry name" value="Phosphorylase Kinase, domain 1"/>
    <property type="match status" value="1"/>
</dbReference>
<gene>
    <name evidence="4" type="ORF">BUALT_Bualt06G0130000</name>
</gene>
<dbReference type="InterPro" id="IPR011009">
    <property type="entry name" value="Kinase-like_dom_sf"/>
</dbReference>
<keyword evidence="5" id="KW-1185">Reference proteome</keyword>
<dbReference type="SUPFAM" id="SSF56112">
    <property type="entry name" value="Protein kinase-like (PK-like)"/>
    <property type="match status" value="2"/>
</dbReference>
<comment type="caution">
    <text evidence="4">The sequence shown here is derived from an EMBL/GenBank/DDBJ whole genome shotgun (WGS) entry which is preliminary data.</text>
</comment>
<dbReference type="GO" id="GO:0005524">
    <property type="term" value="F:ATP binding"/>
    <property type="evidence" value="ECO:0007669"/>
    <property type="project" value="UniProtKB-KW"/>
</dbReference>
<keyword evidence="1" id="KW-0547">Nucleotide-binding</keyword>
<organism evidence="4 5">
    <name type="scientific">Buddleja alternifolia</name>
    <dbReference type="NCBI Taxonomy" id="168488"/>
    <lineage>
        <taxon>Eukaryota</taxon>
        <taxon>Viridiplantae</taxon>
        <taxon>Streptophyta</taxon>
        <taxon>Embryophyta</taxon>
        <taxon>Tracheophyta</taxon>
        <taxon>Spermatophyta</taxon>
        <taxon>Magnoliopsida</taxon>
        <taxon>eudicotyledons</taxon>
        <taxon>Gunneridae</taxon>
        <taxon>Pentapetalae</taxon>
        <taxon>asterids</taxon>
        <taxon>lamiids</taxon>
        <taxon>Lamiales</taxon>
        <taxon>Scrophulariaceae</taxon>
        <taxon>Buddlejeae</taxon>
        <taxon>Buddleja</taxon>
    </lineage>
</organism>
<evidence type="ECO:0000313" key="4">
    <source>
        <dbReference type="EMBL" id="KAG8381517.1"/>
    </source>
</evidence>
<feature type="domain" description="Protein kinase" evidence="3">
    <location>
        <begin position="1"/>
        <end position="214"/>
    </location>
</feature>
<reference evidence="4" key="1">
    <citation type="submission" date="2019-10" db="EMBL/GenBank/DDBJ databases">
        <authorList>
            <person name="Zhang R."/>
            <person name="Pan Y."/>
            <person name="Wang J."/>
            <person name="Ma R."/>
            <person name="Yu S."/>
        </authorList>
    </citation>
    <scope>NUCLEOTIDE SEQUENCE</scope>
    <source>
        <strain evidence="4">LA-IB0</strain>
        <tissue evidence="4">Leaf</tissue>
    </source>
</reference>
<dbReference type="AlphaFoldDB" id="A0AAV6XMN7"/>
<dbReference type="PROSITE" id="PS50011">
    <property type="entry name" value="PROTEIN_KINASE_DOM"/>
    <property type="match status" value="2"/>
</dbReference>
<sequence>MYAMLHGQTGENMLHVEWETRLRIAIGAARGIAAIHSQNGGKLVHGNIKSSNIFLNPKHYGCVSDLGIANMTATTFMPMSWCYAPEVKNTQNVSQASDVYSFGILLLELLTRKPPVHVPGGLEAVNLVKQVSSVKSKDITGNVFDADLLKHPAIREQMVKVLQIGISCVAKSIKERPKMSELVNMLEDLGKINTGNRVSSTKRLVFVEEINPTFDLEEMLGSSAEFLGKGSFGTSYKTFLENGSTIVVKRLKDVNVSPKEFQQHMEVIGRIRHENIAGLRAYHYSRDEKLLVYDYYDQGSVSALLHVKLIMLSQRIVPKTRSVTLQGKEALRGHLQDGGKLVHGNIKSSNIFLNEQYYCLVSDAGLPKVMNPIGQTLMPYRGYCAPEGKMSQAYDVYSFGVVLLELVSGRPPHRTTEDVKVISLAEWVHFVSRDDWTDEVFDWKLQMLQVAIDCVNFVPDYRPTMAEMVKMLEEISGIDMGGPRYVGSRLEDLLEDLLPTLTL</sequence>
<evidence type="ECO:0000259" key="3">
    <source>
        <dbReference type="PROSITE" id="PS50011"/>
    </source>
</evidence>
<evidence type="ECO:0000313" key="5">
    <source>
        <dbReference type="Proteomes" id="UP000826271"/>
    </source>
</evidence>
<dbReference type="FunFam" id="3.30.200.20:FF:000307">
    <property type="entry name" value="pollen receptor-like kinase 1"/>
    <property type="match status" value="1"/>
</dbReference>
<dbReference type="Gene3D" id="1.10.510.10">
    <property type="entry name" value="Transferase(Phosphotransferase) domain 1"/>
    <property type="match status" value="2"/>
</dbReference>
<dbReference type="Proteomes" id="UP000826271">
    <property type="component" value="Unassembled WGS sequence"/>
</dbReference>
<accession>A0AAV6XMN7</accession>
<dbReference type="GO" id="GO:0004672">
    <property type="term" value="F:protein kinase activity"/>
    <property type="evidence" value="ECO:0007669"/>
    <property type="project" value="InterPro"/>
</dbReference>
<evidence type="ECO:0000256" key="1">
    <source>
        <dbReference type="ARBA" id="ARBA00022741"/>
    </source>
</evidence>
<feature type="domain" description="Protein kinase" evidence="3">
    <location>
        <begin position="221"/>
        <end position="475"/>
    </location>
</feature>
<keyword evidence="2" id="KW-0067">ATP-binding</keyword>
<dbReference type="InterPro" id="IPR050994">
    <property type="entry name" value="At_inactive_RLKs"/>
</dbReference>
<evidence type="ECO:0000256" key="2">
    <source>
        <dbReference type="ARBA" id="ARBA00022840"/>
    </source>
</evidence>
<dbReference type="InterPro" id="IPR001245">
    <property type="entry name" value="Ser-Thr/Tyr_kinase_cat_dom"/>
</dbReference>
<dbReference type="PANTHER" id="PTHR48010:SF1">
    <property type="entry name" value="PROTEIN KINASE DOMAIN-CONTAINING PROTEIN"/>
    <property type="match status" value="1"/>
</dbReference>
<dbReference type="EMBL" id="WHWC01000006">
    <property type="protein sequence ID" value="KAG8381517.1"/>
    <property type="molecule type" value="Genomic_DNA"/>
</dbReference>
<proteinExistence type="predicted"/>
<dbReference type="Pfam" id="PF07714">
    <property type="entry name" value="PK_Tyr_Ser-Thr"/>
    <property type="match status" value="2"/>
</dbReference>
<dbReference type="InterPro" id="IPR000719">
    <property type="entry name" value="Prot_kinase_dom"/>
</dbReference>
<dbReference type="PANTHER" id="PTHR48010">
    <property type="entry name" value="OS05G0588300 PROTEIN"/>
    <property type="match status" value="1"/>
</dbReference>
<name>A0AAV6XMN7_9LAMI</name>
<protein>
    <recommendedName>
        <fullName evidence="3">Protein kinase domain-containing protein</fullName>
    </recommendedName>
</protein>